<sequence>MIEALGPLGMQWEMVVAGAAFGVAADDFASPAAEVPTAAAPGGEPALALDGISLAFGGVAALTGVDLAVQPGEIRAVIGPNGAGKSSLINVISGIYRPDRGRVRLGGRSFAAVPTERLARLGIARTFQNLALFPGLSVRDNVAAGRVAAGRSGVVGQVLGLPRARRERADALERSLGVIEFLHLDGVRGRPVGTLPYGLQKRVELARALVAEPRILLLDEPMAGMTATEKREMSGFVRAARERFGTTVILIEHDIGVVMGLSDRVAVLDHGRKIADGTPDAVRADPAVIDAYLGVAHQDDEEGDTRDDARNDAGRAA</sequence>
<reference evidence="6 7" key="1">
    <citation type="submission" date="2023-07" db="EMBL/GenBank/DDBJ databases">
        <title>Genomic Encyclopedia of Type Strains, Phase IV (KMG-IV): sequencing the most valuable type-strain genomes for metagenomic binning, comparative biology and taxonomic classification.</title>
        <authorList>
            <person name="Goeker M."/>
        </authorList>
    </citation>
    <scope>NUCLEOTIDE SEQUENCE [LARGE SCALE GENOMIC DNA]</scope>
    <source>
        <strain evidence="6 7">DSM 19619</strain>
    </source>
</reference>
<evidence type="ECO:0000256" key="2">
    <source>
        <dbReference type="ARBA" id="ARBA00022741"/>
    </source>
</evidence>
<evidence type="ECO:0000256" key="3">
    <source>
        <dbReference type="ARBA" id="ARBA00022840"/>
    </source>
</evidence>
<feature type="compositionally biased region" description="Basic and acidic residues" evidence="4">
    <location>
        <begin position="306"/>
        <end position="317"/>
    </location>
</feature>
<evidence type="ECO:0000256" key="4">
    <source>
        <dbReference type="SAM" id="MobiDB-lite"/>
    </source>
</evidence>
<dbReference type="PROSITE" id="PS50893">
    <property type="entry name" value="ABC_TRANSPORTER_2"/>
    <property type="match status" value="1"/>
</dbReference>
<keyword evidence="1" id="KW-0813">Transport</keyword>
<keyword evidence="3 6" id="KW-0067">ATP-binding</keyword>
<evidence type="ECO:0000313" key="7">
    <source>
        <dbReference type="Proteomes" id="UP001242480"/>
    </source>
</evidence>
<protein>
    <submittedName>
        <fullName evidence="6">Branched-chain amino acid transport system ATP-binding protein</fullName>
    </submittedName>
</protein>
<dbReference type="InterPro" id="IPR003439">
    <property type="entry name" value="ABC_transporter-like_ATP-bd"/>
</dbReference>
<name>A0ABU0JK98_9HYPH</name>
<dbReference type="Pfam" id="PF00005">
    <property type="entry name" value="ABC_tran"/>
    <property type="match status" value="1"/>
</dbReference>
<dbReference type="EMBL" id="JAUSVX010000025">
    <property type="protein sequence ID" value="MDQ0474710.1"/>
    <property type="molecule type" value="Genomic_DNA"/>
</dbReference>
<evidence type="ECO:0000256" key="1">
    <source>
        <dbReference type="ARBA" id="ARBA00022448"/>
    </source>
</evidence>
<dbReference type="RefSeq" id="WP_307284791.1">
    <property type="nucleotide sequence ID" value="NZ_JAUSVX010000025.1"/>
</dbReference>
<dbReference type="InterPro" id="IPR027417">
    <property type="entry name" value="P-loop_NTPase"/>
</dbReference>
<keyword evidence="7" id="KW-1185">Reference proteome</keyword>
<feature type="region of interest" description="Disordered" evidence="4">
    <location>
        <begin position="296"/>
        <end position="317"/>
    </location>
</feature>
<dbReference type="PANTHER" id="PTHR45772:SF1">
    <property type="entry name" value="ABC TRANSPORTER ATP-BINDING PROTEIN"/>
    <property type="match status" value="1"/>
</dbReference>
<gene>
    <name evidence="6" type="ORF">QO011_007751</name>
</gene>
<accession>A0ABU0JK98</accession>
<dbReference type="SUPFAM" id="SSF52540">
    <property type="entry name" value="P-loop containing nucleoside triphosphate hydrolases"/>
    <property type="match status" value="1"/>
</dbReference>
<comment type="caution">
    <text evidence="6">The sequence shown here is derived from an EMBL/GenBank/DDBJ whole genome shotgun (WGS) entry which is preliminary data.</text>
</comment>
<dbReference type="InterPro" id="IPR003593">
    <property type="entry name" value="AAA+_ATPase"/>
</dbReference>
<dbReference type="Gene3D" id="3.40.50.300">
    <property type="entry name" value="P-loop containing nucleotide triphosphate hydrolases"/>
    <property type="match status" value="1"/>
</dbReference>
<keyword evidence="2" id="KW-0547">Nucleotide-binding</keyword>
<feature type="domain" description="ABC transporter" evidence="5">
    <location>
        <begin position="47"/>
        <end position="295"/>
    </location>
</feature>
<dbReference type="GO" id="GO:0005524">
    <property type="term" value="F:ATP binding"/>
    <property type="evidence" value="ECO:0007669"/>
    <property type="project" value="UniProtKB-KW"/>
</dbReference>
<dbReference type="CDD" id="cd03219">
    <property type="entry name" value="ABC_Mj1267_LivG_branched"/>
    <property type="match status" value="1"/>
</dbReference>
<evidence type="ECO:0000259" key="5">
    <source>
        <dbReference type="PROSITE" id="PS50893"/>
    </source>
</evidence>
<dbReference type="PANTHER" id="PTHR45772">
    <property type="entry name" value="CONSERVED COMPONENT OF ABC TRANSPORTER FOR NATURAL AMINO ACIDS-RELATED"/>
    <property type="match status" value="1"/>
</dbReference>
<dbReference type="SMART" id="SM00382">
    <property type="entry name" value="AAA"/>
    <property type="match status" value="1"/>
</dbReference>
<dbReference type="InterPro" id="IPR051120">
    <property type="entry name" value="ABC_AA/LPS_Transport"/>
</dbReference>
<dbReference type="Pfam" id="PF12399">
    <property type="entry name" value="BCA_ABC_TP_C"/>
    <property type="match status" value="1"/>
</dbReference>
<dbReference type="InterPro" id="IPR032823">
    <property type="entry name" value="BCA_ABC_TP_C"/>
</dbReference>
<evidence type="ECO:0000313" key="6">
    <source>
        <dbReference type="EMBL" id="MDQ0474710.1"/>
    </source>
</evidence>
<dbReference type="Proteomes" id="UP001242480">
    <property type="component" value="Unassembled WGS sequence"/>
</dbReference>
<proteinExistence type="predicted"/>
<organism evidence="6 7">
    <name type="scientific">Labrys wisconsinensis</name>
    <dbReference type="NCBI Taxonomy" id="425677"/>
    <lineage>
        <taxon>Bacteria</taxon>
        <taxon>Pseudomonadati</taxon>
        <taxon>Pseudomonadota</taxon>
        <taxon>Alphaproteobacteria</taxon>
        <taxon>Hyphomicrobiales</taxon>
        <taxon>Xanthobacteraceae</taxon>
        <taxon>Labrys</taxon>
    </lineage>
</organism>